<reference evidence="3" key="5">
    <citation type="submission" date="2024-05" db="EMBL/GenBank/DDBJ databases">
        <authorList>
            <person name="Sun Q."/>
            <person name="Zhou Y."/>
        </authorList>
    </citation>
    <scope>NUCLEOTIDE SEQUENCE</scope>
    <source>
        <strain evidence="3">CGMCC 1.12707</strain>
    </source>
</reference>
<proteinExistence type="predicted"/>
<dbReference type="InterPro" id="IPR007372">
    <property type="entry name" value="Lipid/polyisoprenoid-bd_YceI"/>
</dbReference>
<evidence type="ECO:0000313" key="4">
    <source>
        <dbReference type="EMBL" id="SHL25881.1"/>
    </source>
</evidence>
<evidence type="ECO:0000256" key="1">
    <source>
        <dbReference type="SAM" id="SignalP"/>
    </source>
</evidence>
<evidence type="ECO:0000313" key="3">
    <source>
        <dbReference type="EMBL" id="GGE87097.1"/>
    </source>
</evidence>
<sequence length="181" mass="20111">MKKQILLVIAILFTSLLSAQKYITKTGNLSFSASVPMFEDINAVDKNNTTVIDAETGAIASVTVVNNFKFSVKLMEEHFNENYAESAKYPKTTFKGKIVTFKLSDLSATPKKYNIKGTLTFHGVAKEINTLASVSLKDNKIIVKGAFKVKPADYKVTIPKMVMKKIAEEVDVKYNFVLSKQ</sequence>
<dbReference type="PANTHER" id="PTHR34406">
    <property type="entry name" value="PROTEIN YCEI"/>
    <property type="match status" value="1"/>
</dbReference>
<accession>A0A1M6Z5Y9</accession>
<evidence type="ECO:0000313" key="5">
    <source>
        <dbReference type="Proteomes" id="UP000184120"/>
    </source>
</evidence>
<dbReference type="InterPro" id="IPR036761">
    <property type="entry name" value="TTHA0802/YceI-like_sf"/>
</dbReference>
<feature type="signal peptide" evidence="1">
    <location>
        <begin position="1"/>
        <end position="19"/>
    </location>
</feature>
<dbReference type="PANTHER" id="PTHR34406:SF1">
    <property type="entry name" value="PROTEIN YCEI"/>
    <property type="match status" value="1"/>
</dbReference>
<dbReference type="SMART" id="SM00867">
    <property type="entry name" value="YceI"/>
    <property type="match status" value="1"/>
</dbReference>
<dbReference type="EMBL" id="FRBH01000007">
    <property type="protein sequence ID" value="SHL25881.1"/>
    <property type="molecule type" value="Genomic_DNA"/>
</dbReference>
<dbReference type="RefSeq" id="WP_072932351.1">
    <property type="nucleotide sequence ID" value="NZ_BMFL01000001.1"/>
</dbReference>
<dbReference type="Pfam" id="PF04264">
    <property type="entry name" value="YceI"/>
    <property type="match status" value="1"/>
</dbReference>
<dbReference type="Proteomes" id="UP000184120">
    <property type="component" value="Unassembled WGS sequence"/>
</dbReference>
<organism evidence="4 5">
    <name type="scientific">Chishuiella changwenlii</name>
    <dbReference type="NCBI Taxonomy" id="1434701"/>
    <lineage>
        <taxon>Bacteria</taxon>
        <taxon>Pseudomonadati</taxon>
        <taxon>Bacteroidota</taxon>
        <taxon>Flavobacteriia</taxon>
        <taxon>Flavobacteriales</taxon>
        <taxon>Weeksellaceae</taxon>
        <taxon>Chishuiella</taxon>
    </lineage>
</organism>
<reference evidence="4" key="3">
    <citation type="submission" date="2016-11" db="EMBL/GenBank/DDBJ databases">
        <authorList>
            <person name="Jaros S."/>
            <person name="Januszkiewicz K."/>
            <person name="Wedrychowicz H."/>
        </authorList>
    </citation>
    <scope>NUCLEOTIDE SEQUENCE [LARGE SCALE GENOMIC DNA]</scope>
    <source>
        <strain evidence="4">DSM 27989</strain>
    </source>
</reference>
<evidence type="ECO:0000313" key="6">
    <source>
        <dbReference type="Proteomes" id="UP000650994"/>
    </source>
</evidence>
<protein>
    <submittedName>
        <fullName evidence="4">YceI-like domain-containing protein</fullName>
    </submittedName>
</protein>
<gene>
    <name evidence="3" type="ORF">GCM10010984_01080</name>
    <name evidence="4" type="ORF">SAMN05443634_107180</name>
</gene>
<evidence type="ECO:0000259" key="2">
    <source>
        <dbReference type="SMART" id="SM00867"/>
    </source>
</evidence>
<reference evidence="3" key="1">
    <citation type="journal article" date="2014" name="Int. J. Syst. Evol. Microbiol.">
        <title>Complete genome of a new Firmicutes species belonging to the dominant human colonic microbiota ('Ruminococcus bicirculans') reveals two chromosomes and a selective capacity to utilize plant glucans.</title>
        <authorList>
            <consortium name="NISC Comparative Sequencing Program"/>
            <person name="Wegmann U."/>
            <person name="Louis P."/>
            <person name="Goesmann A."/>
            <person name="Henrissat B."/>
            <person name="Duncan S.H."/>
            <person name="Flint H.J."/>
        </authorList>
    </citation>
    <scope>NUCLEOTIDE SEQUENCE</scope>
    <source>
        <strain evidence="3">CGMCC 1.12707</strain>
    </source>
</reference>
<dbReference type="AlphaFoldDB" id="A0A1M6Z5Y9"/>
<dbReference type="Proteomes" id="UP000650994">
    <property type="component" value="Unassembled WGS sequence"/>
</dbReference>
<keyword evidence="6" id="KW-1185">Reference proteome</keyword>
<feature type="chain" id="PRO_5012093531" evidence="1">
    <location>
        <begin position="20"/>
        <end position="181"/>
    </location>
</feature>
<dbReference type="STRING" id="1434701.SAMN05443634_107180"/>
<name>A0A1M6Z5Y9_9FLAO</name>
<dbReference type="EMBL" id="BMFL01000001">
    <property type="protein sequence ID" value="GGE87097.1"/>
    <property type="molecule type" value="Genomic_DNA"/>
</dbReference>
<feature type="domain" description="Lipid/polyisoprenoid-binding YceI-like" evidence="2">
    <location>
        <begin position="21"/>
        <end position="179"/>
    </location>
</feature>
<dbReference type="SUPFAM" id="SSF101874">
    <property type="entry name" value="YceI-like"/>
    <property type="match status" value="1"/>
</dbReference>
<reference evidence="5" key="2">
    <citation type="submission" date="2016-11" db="EMBL/GenBank/DDBJ databases">
        <authorList>
            <person name="Varghese N."/>
            <person name="Submissions S."/>
        </authorList>
    </citation>
    <scope>NUCLEOTIDE SEQUENCE [LARGE SCALE GENOMIC DNA]</scope>
    <source>
        <strain evidence="5">DSM 27989</strain>
    </source>
</reference>
<reference evidence="6" key="4">
    <citation type="journal article" date="2019" name="Int. J. Syst. Evol. Microbiol.">
        <title>The Global Catalogue of Microorganisms (GCM) 10K type strain sequencing project: providing services to taxonomists for standard genome sequencing and annotation.</title>
        <authorList>
            <consortium name="The Broad Institute Genomics Platform"/>
            <consortium name="The Broad Institute Genome Sequencing Center for Infectious Disease"/>
            <person name="Wu L."/>
            <person name="Ma J."/>
        </authorList>
    </citation>
    <scope>NUCLEOTIDE SEQUENCE [LARGE SCALE GENOMIC DNA]</scope>
    <source>
        <strain evidence="6">CGMCC 1.12707</strain>
    </source>
</reference>
<dbReference type="OrthoDB" id="116832at2"/>
<dbReference type="Gene3D" id="2.40.128.110">
    <property type="entry name" value="Lipid/polyisoprenoid-binding, YceI-like"/>
    <property type="match status" value="1"/>
</dbReference>
<keyword evidence="1" id="KW-0732">Signal</keyword>